<evidence type="ECO:0000256" key="1">
    <source>
        <dbReference type="SAM" id="MobiDB-lite"/>
    </source>
</evidence>
<name>A0A226WNF0_CABSO</name>
<dbReference type="Proteomes" id="UP000214720">
    <property type="component" value="Unassembled WGS sequence"/>
</dbReference>
<feature type="region of interest" description="Disordered" evidence="1">
    <location>
        <begin position="272"/>
        <end position="298"/>
    </location>
</feature>
<proteinExistence type="predicted"/>
<dbReference type="EMBL" id="MTHB01000282">
    <property type="protein sequence ID" value="OXC72128.1"/>
    <property type="molecule type" value="Genomic_DNA"/>
</dbReference>
<protein>
    <submittedName>
        <fullName evidence="2">Uncharacterized protein</fullName>
    </submittedName>
</protein>
<dbReference type="AlphaFoldDB" id="A0A226WNF0"/>
<evidence type="ECO:0000313" key="3">
    <source>
        <dbReference type="Proteomes" id="UP000214720"/>
    </source>
</evidence>
<sequence length="359" mass="41194">MRDHEARIHAAIAYEKRWQTGKRRIDQQRDPALRQRTNFRSGDSEVIGGECNGFRVEIAAREHFAGVREDQRIVRYGIRFDQQDIGRMAHLVETRAHDLRLATQAVRVLNLVAILMRQVDRGTFQQRAIGSRRIDLSGVTAQRVNAGVERNDGTHRGIHRQRARHQPRAVQVFDREHVVQRERRGSLRAVEQRKTFFSLQRQRFEAGYAQPVQRTRPLATDGDFANTEQRRRHMRKRRQIARCAHRTLDRDDRQDIGVEQRDQRVDHLAADARMPAPQARHLQRDQQPHDRSRHGFAHAHGMRQHQIALQQFELIGGNVGARQTAETRVDSVGRLALGGDVGNGLCGSVDGSEAGRIEG</sequence>
<gene>
    <name evidence="2" type="ORF">BSU04_43375</name>
</gene>
<reference evidence="3" key="1">
    <citation type="submission" date="2017-01" db="EMBL/GenBank/DDBJ databases">
        <title>Genome Analysis of Deinococcus marmoris KOPRI26562.</title>
        <authorList>
            <person name="Kim J.H."/>
            <person name="Oh H.-M."/>
        </authorList>
    </citation>
    <scope>NUCLEOTIDE SEQUENCE [LARGE SCALE GENOMIC DNA]</scope>
    <source>
        <strain evidence="3">PAMC 26633</strain>
    </source>
</reference>
<organism evidence="2 3">
    <name type="scientific">Caballeronia sordidicola</name>
    <name type="common">Burkholderia sordidicola</name>
    <dbReference type="NCBI Taxonomy" id="196367"/>
    <lineage>
        <taxon>Bacteria</taxon>
        <taxon>Pseudomonadati</taxon>
        <taxon>Pseudomonadota</taxon>
        <taxon>Betaproteobacteria</taxon>
        <taxon>Burkholderiales</taxon>
        <taxon>Burkholderiaceae</taxon>
        <taxon>Caballeronia</taxon>
    </lineage>
</organism>
<comment type="caution">
    <text evidence="2">The sequence shown here is derived from an EMBL/GenBank/DDBJ whole genome shotgun (WGS) entry which is preliminary data.</text>
</comment>
<evidence type="ECO:0000313" key="2">
    <source>
        <dbReference type="EMBL" id="OXC72128.1"/>
    </source>
</evidence>
<accession>A0A226WNF0</accession>